<dbReference type="PANTHER" id="PTHR33129">
    <property type="entry name" value="PROTEIN KINASE DOMAIN-CONTAINING PROTEIN-RELATED"/>
    <property type="match status" value="1"/>
</dbReference>
<dbReference type="VEuPathDB" id="FungiDB:RhiirA1_541486"/>
<dbReference type="VEuPathDB" id="FungiDB:FUN_019739"/>
<dbReference type="VEuPathDB" id="FungiDB:RhiirFUN_018634"/>
<reference evidence="2 3" key="2">
    <citation type="submission" date="2017-10" db="EMBL/GenBank/DDBJ databases">
        <title>Genome analyses suggest a sexual origin of heterokaryosis in a supposedly ancient asexual fungus.</title>
        <authorList>
            <person name="Corradi N."/>
            <person name="Sedzielewska K."/>
            <person name="Noel J."/>
            <person name="Charron P."/>
            <person name="Farinelli L."/>
            <person name="Marton T."/>
            <person name="Kruger M."/>
            <person name="Pelin A."/>
            <person name="Brachmann A."/>
            <person name="Corradi N."/>
        </authorList>
    </citation>
    <scope>NUCLEOTIDE SEQUENCE [LARGE SCALE GENOMIC DNA]</scope>
    <source>
        <strain evidence="2 3">A1</strain>
    </source>
</reference>
<dbReference type="VEuPathDB" id="FungiDB:FUN_019738"/>
<feature type="region of interest" description="Disordered" evidence="1">
    <location>
        <begin position="1"/>
        <end position="20"/>
    </location>
</feature>
<name>A0A2N0R301_9GLOM</name>
<evidence type="ECO:0008006" key="4">
    <source>
        <dbReference type="Google" id="ProtNLM"/>
    </source>
</evidence>
<dbReference type="EMBL" id="LLXH01001754">
    <property type="protein sequence ID" value="PKC57682.1"/>
    <property type="molecule type" value="Genomic_DNA"/>
</dbReference>
<evidence type="ECO:0000313" key="2">
    <source>
        <dbReference type="EMBL" id="PKC57682.1"/>
    </source>
</evidence>
<proteinExistence type="predicted"/>
<accession>A0A2N0R301</accession>
<protein>
    <recommendedName>
        <fullName evidence="4">Crinkler family protein</fullName>
    </recommendedName>
</protein>
<dbReference type="Proteomes" id="UP000232688">
    <property type="component" value="Unassembled WGS sequence"/>
</dbReference>
<dbReference type="AlphaFoldDB" id="A0A2N0R301"/>
<comment type="caution">
    <text evidence="2">The sequence shown here is derived from an EMBL/GenBank/DDBJ whole genome shotgun (WGS) entry which is preliminary data.</text>
</comment>
<dbReference type="PANTHER" id="PTHR33129:SF1">
    <property type="entry name" value="ATP-BINDING PROTEIN"/>
    <property type="match status" value="1"/>
</dbReference>
<dbReference type="InterPro" id="IPR052980">
    <property type="entry name" value="Crinkler_effector"/>
</dbReference>
<evidence type="ECO:0000256" key="1">
    <source>
        <dbReference type="SAM" id="MobiDB-lite"/>
    </source>
</evidence>
<reference evidence="2 3" key="1">
    <citation type="submission" date="2017-10" db="EMBL/GenBank/DDBJ databases">
        <title>Extensive intraspecific genome diversity in a model arbuscular mycorrhizal fungus.</title>
        <authorList>
            <person name="Chen E.C.H."/>
            <person name="Morin E."/>
            <person name="Baudet D."/>
            <person name="Noel J."/>
            <person name="Ndikumana S."/>
            <person name="Charron P."/>
            <person name="St-Onge C."/>
            <person name="Giorgi J."/>
            <person name="Grigoriev I.V."/>
            <person name="Roux C."/>
            <person name="Martin F.M."/>
            <person name="Corradi N."/>
        </authorList>
    </citation>
    <scope>NUCLEOTIDE SEQUENCE [LARGE SCALE GENOMIC DNA]</scope>
    <source>
        <strain evidence="2 3">A1</strain>
    </source>
</reference>
<feature type="compositionally biased region" description="Acidic residues" evidence="1">
    <location>
        <begin position="10"/>
        <end position="20"/>
    </location>
</feature>
<sequence>MSLDNIGDAIPEEPNELSEEERDNLYAYLTHNDTNLANVEKLLNLCKTNNAKLVSVSEQPGATGNKRRKISEFEGDTGDNGSLAKAFMMLVTNYPPSSSVVATMICPVSFMQICDSLSEKQVISGSIHEFRDYLGRDDVWYIVDARKLKEYRGKTTLQVNYYKKFDGLGVKIMYMPVWSFSEIKQCKNNIDIFKNLKGEEILDLCNKWVGFLVNANIMSFVGETTQGNDISHRLVHICTNVSEEEEAEEGKVDLTFSESSISINLEPLTISNFSEPSTSFTSFTSWGPSNKPSVAQNDNEGVPYYSQIILEFTSDYVAEGVINRLSEINKQALLDFMKTSVDVNEYSSLRGIIFERLSHRKLLNGGD</sequence>
<organism evidence="2 3">
    <name type="scientific">Rhizophagus irregularis</name>
    <dbReference type="NCBI Taxonomy" id="588596"/>
    <lineage>
        <taxon>Eukaryota</taxon>
        <taxon>Fungi</taxon>
        <taxon>Fungi incertae sedis</taxon>
        <taxon>Mucoromycota</taxon>
        <taxon>Glomeromycotina</taxon>
        <taxon>Glomeromycetes</taxon>
        <taxon>Glomerales</taxon>
        <taxon>Glomeraceae</taxon>
        <taxon>Rhizophagus</taxon>
    </lineage>
</organism>
<gene>
    <name evidence="2" type="ORF">RhiirA1_541486</name>
</gene>
<evidence type="ECO:0000313" key="3">
    <source>
        <dbReference type="Proteomes" id="UP000232688"/>
    </source>
</evidence>